<comment type="catalytic activity">
    <reaction evidence="11">
        <text>[GlcNAc-(1-&gt;4)-Mur2Ac(oyl-L-Ala-gamma-D-Glu-L-Lys-D-Ala-D-Ala)](n)-di-trans,octa-cis-undecaprenyl diphosphate + beta-D-GlcNAc-(1-&gt;4)-Mur2Ac(oyl-L-Ala-gamma-D-Glu-L-Lys-D-Ala-D-Ala)-di-trans,octa-cis-undecaprenyl diphosphate = [GlcNAc-(1-&gt;4)-Mur2Ac(oyl-L-Ala-gamma-D-Glu-L-Lys-D-Ala-D-Ala)](n+1)-di-trans,octa-cis-undecaprenyl diphosphate + di-trans,octa-cis-undecaprenyl diphosphate + H(+)</text>
        <dbReference type="Rhea" id="RHEA:23708"/>
        <dbReference type="Rhea" id="RHEA-COMP:9602"/>
        <dbReference type="Rhea" id="RHEA-COMP:9603"/>
        <dbReference type="ChEBI" id="CHEBI:15378"/>
        <dbReference type="ChEBI" id="CHEBI:58405"/>
        <dbReference type="ChEBI" id="CHEBI:60033"/>
        <dbReference type="ChEBI" id="CHEBI:78435"/>
        <dbReference type="EC" id="2.4.99.28"/>
    </reaction>
</comment>
<proteinExistence type="inferred from homology"/>
<evidence type="ECO:0000256" key="11">
    <source>
        <dbReference type="ARBA" id="ARBA00049902"/>
    </source>
</evidence>
<evidence type="ECO:0000256" key="10">
    <source>
        <dbReference type="ARBA" id="ARBA00044770"/>
    </source>
</evidence>
<dbReference type="InterPro" id="IPR009647">
    <property type="entry name" value="PBP_C"/>
</dbReference>
<reference evidence="15 16" key="1">
    <citation type="submission" date="2019-03" db="EMBL/GenBank/DDBJ databases">
        <title>Genomic Encyclopedia of Type Strains, Phase IV (KMG-IV): sequencing the most valuable type-strain genomes for metagenomic binning, comparative biology and taxonomic classification.</title>
        <authorList>
            <person name="Goeker M."/>
        </authorList>
    </citation>
    <scope>NUCLEOTIDE SEQUENCE [LARGE SCALE GENOMIC DNA]</scope>
    <source>
        <strain evidence="15 16">DSM 25287</strain>
    </source>
</reference>
<comment type="similarity">
    <text evidence="3">In the N-terminal section; belongs to the glycosyltransferase 51 family.</text>
</comment>
<dbReference type="Gene3D" id="1.10.3810.10">
    <property type="entry name" value="Biosynthetic peptidoglycan transglycosylase-like"/>
    <property type="match status" value="1"/>
</dbReference>
<keyword evidence="7" id="KW-0808">Transferase</keyword>
<dbReference type="GO" id="GO:0009252">
    <property type="term" value="P:peptidoglycan biosynthetic process"/>
    <property type="evidence" value="ECO:0007669"/>
    <property type="project" value="UniProtKB-UniPathway"/>
</dbReference>
<dbReference type="GO" id="GO:0008955">
    <property type="term" value="F:peptidoglycan glycosyltransferase activity"/>
    <property type="evidence" value="ECO:0007669"/>
    <property type="project" value="UniProtKB-EC"/>
</dbReference>
<evidence type="ECO:0000256" key="3">
    <source>
        <dbReference type="ARBA" id="ARBA00007739"/>
    </source>
</evidence>
<evidence type="ECO:0000313" key="16">
    <source>
        <dbReference type="Proteomes" id="UP000295765"/>
    </source>
</evidence>
<keyword evidence="8" id="KW-0378">Hydrolase</keyword>
<dbReference type="GO" id="GO:0006508">
    <property type="term" value="P:proteolysis"/>
    <property type="evidence" value="ECO:0007669"/>
    <property type="project" value="UniProtKB-KW"/>
</dbReference>
<evidence type="ECO:0000259" key="12">
    <source>
        <dbReference type="Pfam" id="PF00905"/>
    </source>
</evidence>
<dbReference type="InterPro" id="IPR036950">
    <property type="entry name" value="PBP_transglycosylase"/>
</dbReference>
<dbReference type="InterPro" id="IPR023346">
    <property type="entry name" value="Lysozyme-like_dom_sf"/>
</dbReference>
<dbReference type="InterPro" id="IPR012338">
    <property type="entry name" value="Beta-lactam/transpept-like"/>
</dbReference>
<evidence type="ECO:0000256" key="7">
    <source>
        <dbReference type="ARBA" id="ARBA00022679"/>
    </source>
</evidence>
<dbReference type="Proteomes" id="UP000295765">
    <property type="component" value="Unassembled WGS sequence"/>
</dbReference>
<dbReference type="SUPFAM" id="SSF56601">
    <property type="entry name" value="beta-lactamase/transpeptidase-like"/>
    <property type="match status" value="1"/>
</dbReference>
<dbReference type="AlphaFoldDB" id="A0A4R2L621"/>
<dbReference type="NCBIfam" id="TIGR02073">
    <property type="entry name" value="PBP_1c"/>
    <property type="match status" value="1"/>
</dbReference>
<dbReference type="EC" id="2.4.99.28" evidence="10"/>
<dbReference type="UniPathway" id="UPA00219"/>
<dbReference type="SUPFAM" id="SSF53955">
    <property type="entry name" value="Lysozyme-like"/>
    <property type="match status" value="1"/>
</dbReference>
<dbReference type="PANTHER" id="PTHR32282:SF15">
    <property type="entry name" value="PENICILLIN-BINDING PROTEIN 1C"/>
    <property type="match status" value="1"/>
</dbReference>
<dbReference type="InterPro" id="IPR011815">
    <property type="entry name" value="PBP_1c"/>
</dbReference>
<name>A0A4R2L621_9GAMM</name>
<comment type="caution">
    <text evidence="15">The sequence shown here is derived from an EMBL/GenBank/DDBJ whole genome shotgun (WGS) entry which is preliminary data.</text>
</comment>
<dbReference type="Gene3D" id="3.40.710.10">
    <property type="entry name" value="DD-peptidase/beta-lactamase superfamily"/>
    <property type="match status" value="1"/>
</dbReference>
<evidence type="ECO:0000259" key="13">
    <source>
        <dbReference type="Pfam" id="PF00912"/>
    </source>
</evidence>
<dbReference type="PANTHER" id="PTHR32282">
    <property type="entry name" value="BINDING PROTEIN TRANSPEPTIDASE, PUTATIVE-RELATED"/>
    <property type="match status" value="1"/>
</dbReference>
<dbReference type="EMBL" id="SLWY01000005">
    <property type="protein sequence ID" value="TCO82244.1"/>
    <property type="molecule type" value="Genomic_DNA"/>
</dbReference>
<evidence type="ECO:0000256" key="4">
    <source>
        <dbReference type="ARBA" id="ARBA00022645"/>
    </source>
</evidence>
<keyword evidence="16" id="KW-1185">Reference proteome</keyword>
<dbReference type="InterPro" id="IPR001264">
    <property type="entry name" value="Glyco_trans_51"/>
</dbReference>
<evidence type="ECO:0000256" key="1">
    <source>
        <dbReference type="ARBA" id="ARBA00004752"/>
    </source>
</evidence>
<evidence type="ECO:0000256" key="8">
    <source>
        <dbReference type="ARBA" id="ARBA00022801"/>
    </source>
</evidence>
<dbReference type="Pfam" id="PF06832">
    <property type="entry name" value="BiPBP_C"/>
    <property type="match status" value="1"/>
</dbReference>
<evidence type="ECO:0000313" key="15">
    <source>
        <dbReference type="EMBL" id="TCO82244.1"/>
    </source>
</evidence>
<comment type="pathway">
    <text evidence="1">Cell wall biogenesis; peptidoglycan biosynthesis.</text>
</comment>
<comment type="similarity">
    <text evidence="2">In the C-terminal section; belongs to the transpeptidase family.</text>
</comment>
<protein>
    <recommendedName>
        <fullName evidence="10">peptidoglycan glycosyltransferase</fullName>
        <ecNumber evidence="10">2.4.99.28</ecNumber>
    </recommendedName>
</protein>
<dbReference type="GO" id="GO:0004180">
    <property type="term" value="F:carboxypeptidase activity"/>
    <property type="evidence" value="ECO:0007669"/>
    <property type="project" value="UniProtKB-KW"/>
</dbReference>
<evidence type="ECO:0000256" key="6">
    <source>
        <dbReference type="ARBA" id="ARBA00022676"/>
    </source>
</evidence>
<dbReference type="Pfam" id="PF00912">
    <property type="entry name" value="Transgly"/>
    <property type="match status" value="1"/>
</dbReference>
<feature type="domain" description="Glycosyl transferase family 51" evidence="13">
    <location>
        <begin position="71"/>
        <end position="234"/>
    </location>
</feature>
<evidence type="ECO:0000256" key="2">
    <source>
        <dbReference type="ARBA" id="ARBA00007090"/>
    </source>
</evidence>
<dbReference type="InterPro" id="IPR001460">
    <property type="entry name" value="PCN-bd_Tpept"/>
</dbReference>
<evidence type="ECO:0000256" key="5">
    <source>
        <dbReference type="ARBA" id="ARBA00022670"/>
    </source>
</evidence>
<accession>A0A4R2L621</accession>
<sequence length="699" mass="74990">MARGARYGGMVVSGARRGVWRSVRLLVLAACALLALDHLFPPDLGRLQRVSVQLLDADGVLMHVQLSADGYWRLPLSLDAVDPRFVDTLVAFEDRRFWWHPGVDPLALVRAAGQWLRHGRVVSGGSTLTMQLARLLEPRPRTLRTKLVEIARALQLEWHYDKRQLLSMYLTLAPYGGNVEGLRAASLVWLGKEPRALSAAEAALLAALPQSPSRLRPDRHARAAGLARDKVLGRVAAHGGLAPGRLAEALAEPVPSRRLPLPRQLPHLAAVLQRERPAGSAFPTSVRRELQRGVAGLAARALEAWGPRVNAAILVVDHRQRRVLAYLGAADTGDPARGGQLDLVRALRSPGSTLKPLVYGLGFEDGVIQPGTRIDDVPTRFGDYAPANFQDRYHGEVSAREALQWSLNVPAVAVFEQVGPARTAARLRAAGIELRLPAGAEPGLPLVLGGVGTRLWDLVTLYAALAEDGEARPLRLLADAPEGAAVSLLSARAAGQVARILEDAPPPPEAVAAEAQREPRRIAYKTGTSYGFRDAWAIGFDGAHTVGVWVGRADGSPSPGQFGRNTAAPLLWRVFDLLPAAPRPNAPAVAQADAPARLPARWQRLGPAPAARSALAVSFPLDGSRLPLPPPGAELPLVAQGGERPLRWLVNGVPLAPAGLRRSSVWLPDGAGRVRATVIDARGRSASAEFWLERPAPWP</sequence>
<dbReference type="GO" id="GO:0008658">
    <property type="term" value="F:penicillin binding"/>
    <property type="evidence" value="ECO:0007669"/>
    <property type="project" value="InterPro"/>
</dbReference>
<keyword evidence="4" id="KW-0121">Carboxypeptidase</keyword>
<dbReference type="GO" id="GO:0030288">
    <property type="term" value="C:outer membrane-bounded periplasmic space"/>
    <property type="evidence" value="ECO:0007669"/>
    <property type="project" value="TreeGrafter"/>
</dbReference>
<evidence type="ECO:0000259" key="14">
    <source>
        <dbReference type="Pfam" id="PF06832"/>
    </source>
</evidence>
<keyword evidence="6" id="KW-0328">Glycosyltransferase</keyword>
<keyword evidence="5" id="KW-0645">Protease</keyword>
<keyword evidence="9" id="KW-0511">Multifunctional enzyme</keyword>
<dbReference type="Pfam" id="PF00905">
    <property type="entry name" value="Transpeptidase"/>
    <property type="match status" value="1"/>
</dbReference>
<dbReference type="InterPro" id="IPR050396">
    <property type="entry name" value="Glycosyltr_51/Transpeptidase"/>
</dbReference>
<organism evidence="15 16">
    <name type="scientific">Plasticicumulans lactativorans</name>
    <dbReference type="NCBI Taxonomy" id="1133106"/>
    <lineage>
        <taxon>Bacteria</taxon>
        <taxon>Pseudomonadati</taxon>
        <taxon>Pseudomonadota</taxon>
        <taxon>Gammaproteobacteria</taxon>
        <taxon>Candidatus Competibacteraceae</taxon>
        <taxon>Plasticicumulans</taxon>
    </lineage>
</organism>
<feature type="domain" description="Penicillin-binding protein transpeptidase" evidence="12">
    <location>
        <begin position="312"/>
        <end position="541"/>
    </location>
</feature>
<feature type="domain" description="Penicillin-binding C-terminal" evidence="14">
    <location>
        <begin position="609"/>
        <end position="690"/>
    </location>
</feature>
<gene>
    <name evidence="15" type="ORF">EV699_10526</name>
</gene>
<evidence type="ECO:0000256" key="9">
    <source>
        <dbReference type="ARBA" id="ARBA00023268"/>
    </source>
</evidence>